<proteinExistence type="predicted"/>
<keyword evidence="2" id="KW-1185">Reference proteome</keyword>
<evidence type="ECO:0000313" key="1">
    <source>
        <dbReference type="EMBL" id="KAF2400644.1"/>
    </source>
</evidence>
<evidence type="ECO:0000313" key="2">
    <source>
        <dbReference type="Proteomes" id="UP000799640"/>
    </source>
</evidence>
<protein>
    <submittedName>
        <fullName evidence="1">Uncharacterized protein</fullName>
    </submittedName>
</protein>
<name>A0A6G1HXI0_9PEZI</name>
<reference evidence="1" key="1">
    <citation type="journal article" date="2020" name="Stud. Mycol.">
        <title>101 Dothideomycetes genomes: a test case for predicting lifestyles and emergence of pathogens.</title>
        <authorList>
            <person name="Haridas S."/>
            <person name="Albert R."/>
            <person name="Binder M."/>
            <person name="Bloem J."/>
            <person name="Labutti K."/>
            <person name="Salamov A."/>
            <person name="Andreopoulos B."/>
            <person name="Baker S."/>
            <person name="Barry K."/>
            <person name="Bills G."/>
            <person name="Bluhm B."/>
            <person name="Cannon C."/>
            <person name="Castanera R."/>
            <person name="Culley D."/>
            <person name="Daum C."/>
            <person name="Ezra D."/>
            <person name="Gonzalez J."/>
            <person name="Henrissat B."/>
            <person name="Kuo A."/>
            <person name="Liang C."/>
            <person name="Lipzen A."/>
            <person name="Lutzoni F."/>
            <person name="Magnuson J."/>
            <person name="Mondo S."/>
            <person name="Nolan M."/>
            <person name="Ohm R."/>
            <person name="Pangilinan J."/>
            <person name="Park H.-J."/>
            <person name="Ramirez L."/>
            <person name="Alfaro M."/>
            <person name="Sun H."/>
            <person name="Tritt A."/>
            <person name="Yoshinaga Y."/>
            <person name="Zwiers L.-H."/>
            <person name="Turgeon B."/>
            <person name="Goodwin S."/>
            <person name="Spatafora J."/>
            <person name="Crous P."/>
            <person name="Grigoriev I."/>
        </authorList>
    </citation>
    <scope>NUCLEOTIDE SEQUENCE</scope>
    <source>
        <strain evidence="1">CBS 262.69</strain>
    </source>
</reference>
<dbReference type="Proteomes" id="UP000799640">
    <property type="component" value="Unassembled WGS sequence"/>
</dbReference>
<sequence length="83" mass="9342">MGLRRLWYSRIRCRRRPVGCLRDSLRRVRVSSKTSTPIEWPTFSIDDASRASGLAPFSNQCHIGRQFAALPVSLAPLSCVPGR</sequence>
<dbReference type="EMBL" id="ML996694">
    <property type="protein sequence ID" value="KAF2400644.1"/>
    <property type="molecule type" value="Genomic_DNA"/>
</dbReference>
<organism evidence="1 2">
    <name type="scientific">Trichodelitschia bisporula</name>
    <dbReference type="NCBI Taxonomy" id="703511"/>
    <lineage>
        <taxon>Eukaryota</taxon>
        <taxon>Fungi</taxon>
        <taxon>Dikarya</taxon>
        <taxon>Ascomycota</taxon>
        <taxon>Pezizomycotina</taxon>
        <taxon>Dothideomycetes</taxon>
        <taxon>Dothideomycetes incertae sedis</taxon>
        <taxon>Phaeotrichales</taxon>
        <taxon>Phaeotrichaceae</taxon>
        <taxon>Trichodelitschia</taxon>
    </lineage>
</organism>
<accession>A0A6G1HXI0</accession>
<gene>
    <name evidence="1" type="ORF">EJ06DRAFT_401277</name>
</gene>
<dbReference type="AlphaFoldDB" id="A0A6G1HXI0"/>